<dbReference type="GeneID" id="108739197"/>
<feature type="compositionally biased region" description="Basic and acidic residues" evidence="1">
    <location>
        <begin position="487"/>
        <end position="532"/>
    </location>
</feature>
<dbReference type="InParanoid" id="A0A1W4WXA0"/>
<dbReference type="InterPro" id="IPR031959">
    <property type="entry name" value="DUF4779"/>
</dbReference>
<feature type="compositionally biased region" description="Basic and acidic residues" evidence="1">
    <location>
        <begin position="144"/>
        <end position="157"/>
    </location>
</feature>
<feature type="region of interest" description="Disordered" evidence="1">
    <location>
        <begin position="139"/>
        <end position="209"/>
    </location>
</feature>
<feature type="region of interest" description="Disordered" evidence="1">
    <location>
        <begin position="486"/>
        <end position="557"/>
    </location>
</feature>
<dbReference type="RefSeq" id="XP_018328484.1">
    <property type="nucleotide sequence ID" value="XM_018472982.1"/>
</dbReference>
<keyword evidence="2" id="KW-0732">Signal</keyword>
<protein>
    <submittedName>
        <fullName evidence="4">Hornerin-like</fullName>
    </submittedName>
</protein>
<accession>A0A1W4WXA0</accession>
<name>A0A1W4WXA0_AGRPL</name>
<organism evidence="3 4">
    <name type="scientific">Agrilus planipennis</name>
    <name type="common">Emerald ash borer</name>
    <name type="synonym">Agrilus marcopoli</name>
    <dbReference type="NCBI Taxonomy" id="224129"/>
    <lineage>
        <taxon>Eukaryota</taxon>
        <taxon>Metazoa</taxon>
        <taxon>Ecdysozoa</taxon>
        <taxon>Arthropoda</taxon>
        <taxon>Hexapoda</taxon>
        <taxon>Insecta</taxon>
        <taxon>Pterygota</taxon>
        <taxon>Neoptera</taxon>
        <taxon>Endopterygota</taxon>
        <taxon>Coleoptera</taxon>
        <taxon>Polyphaga</taxon>
        <taxon>Elateriformia</taxon>
        <taxon>Buprestoidea</taxon>
        <taxon>Buprestidae</taxon>
        <taxon>Agrilinae</taxon>
        <taxon>Agrilus</taxon>
    </lineage>
</organism>
<dbReference type="Pfam" id="PF16009">
    <property type="entry name" value="DUF4779"/>
    <property type="match status" value="1"/>
</dbReference>
<proteinExistence type="predicted"/>
<dbReference type="AlphaFoldDB" id="A0A1W4WXA0"/>
<feature type="signal peptide" evidence="2">
    <location>
        <begin position="1"/>
        <end position="25"/>
    </location>
</feature>
<feature type="region of interest" description="Disordered" evidence="1">
    <location>
        <begin position="365"/>
        <end position="425"/>
    </location>
</feature>
<feature type="compositionally biased region" description="Polar residues" evidence="1">
    <location>
        <begin position="158"/>
        <end position="170"/>
    </location>
</feature>
<gene>
    <name evidence="4" type="primary">LOC108739197</name>
</gene>
<reference evidence="4" key="1">
    <citation type="submission" date="2025-08" db="UniProtKB">
        <authorList>
            <consortium name="RefSeq"/>
        </authorList>
    </citation>
    <scope>IDENTIFICATION</scope>
    <source>
        <tissue evidence="4">Entire body</tissue>
    </source>
</reference>
<feature type="compositionally biased region" description="Gly residues" evidence="1">
    <location>
        <begin position="546"/>
        <end position="557"/>
    </location>
</feature>
<feature type="chain" id="PRO_5010707102" evidence="2">
    <location>
        <begin position="26"/>
        <end position="557"/>
    </location>
</feature>
<feature type="compositionally biased region" description="Basic and acidic residues" evidence="1">
    <location>
        <begin position="365"/>
        <end position="385"/>
    </location>
</feature>
<evidence type="ECO:0000313" key="4">
    <source>
        <dbReference type="RefSeq" id="XP_018328484.1"/>
    </source>
</evidence>
<dbReference type="OrthoDB" id="6432502at2759"/>
<sequence>MYVCVANSKMWFLFLLFFSTASSNAIMQTKGYVKRTTLEDSVSSSSGYKYDVAEGPGQQNGQFGAPIINYRYLPKYTPYQSELTESSYVPTRKCYGVGCSSFSDETSDFGNVKYEGSTYTSSNGNGDSGKSGSTYSNAAVGYKDNSDDNAKEWKDYSQKGSNQGPVTYSGGSIIHPAHEKAHSAPVASVSSPNQNKSPQSNNPQETRTYQVADNDGSHDALNYDFAGAEFKGRPSFGMYPYLDTGEMPFDFDEGFGDKIHFPQNGQPDKYPPHPGLYPHYPYGGNGGGGGGTGIASGNGGGGGGSAGGGEQPAGLYPYARKGEVGHVYAYGNYPYYFVNNDGHIYKAEEQNKGGKKGETKYKSVHGYDKGEKGSHATDTSKDFFNHKGGNKKGSYSSSDFGGNKFEETKNYEGGKAHENKGHSKGTKVTGYHKVFDKDEFKKDNTFYDEADERGHFKKFGKNYGHHGASEGAQTNGGKLVSGYQEKGGGEKKAFNKDQYSEKDQGFTGKKGEDAYHDNHAGFKGEQEKKNGKTFEFGGQSGQSSGIAGGGQGGGSFI</sequence>
<keyword evidence="3" id="KW-1185">Reference proteome</keyword>
<dbReference type="KEGG" id="apln:108739197"/>
<evidence type="ECO:0000256" key="1">
    <source>
        <dbReference type="SAM" id="MobiDB-lite"/>
    </source>
</evidence>
<dbReference type="Proteomes" id="UP000192223">
    <property type="component" value="Unplaced"/>
</dbReference>
<feature type="compositionally biased region" description="Low complexity" evidence="1">
    <location>
        <begin position="183"/>
        <end position="204"/>
    </location>
</feature>
<feature type="compositionally biased region" description="Basic and acidic residues" evidence="1">
    <location>
        <begin position="404"/>
        <end position="421"/>
    </location>
</feature>
<evidence type="ECO:0000313" key="3">
    <source>
        <dbReference type="Proteomes" id="UP000192223"/>
    </source>
</evidence>
<evidence type="ECO:0000256" key="2">
    <source>
        <dbReference type="SAM" id="SignalP"/>
    </source>
</evidence>